<dbReference type="EMBL" id="JASNWA010000010">
    <property type="protein sequence ID" value="KAK3167858.1"/>
    <property type="molecule type" value="Genomic_DNA"/>
</dbReference>
<gene>
    <name evidence="2" type="ORF">OEA41_004304</name>
</gene>
<feature type="compositionally biased region" description="Basic residues" evidence="1">
    <location>
        <begin position="129"/>
        <end position="139"/>
    </location>
</feature>
<comment type="caution">
    <text evidence="2">The sequence shown here is derived from an EMBL/GenBank/DDBJ whole genome shotgun (WGS) entry which is preliminary data.</text>
</comment>
<evidence type="ECO:0000313" key="3">
    <source>
        <dbReference type="Proteomes" id="UP001276659"/>
    </source>
</evidence>
<proteinExistence type="predicted"/>
<feature type="region of interest" description="Disordered" evidence="1">
    <location>
        <begin position="109"/>
        <end position="139"/>
    </location>
</feature>
<evidence type="ECO:0000256" key="1">
    <source>
        <dbReference type="SAM" id="MobiDB-lite"/>
    </source>
</evidence>
<dbReference type="Proteomes" id="UP001276659">
    <property type="component" value="Unassembled WGS sequence"/>
</dbReference>
<organism evidence="2 3">
    <name type="scientific">Lepraria neglecta</name>
    <dbReference type="NCBI Taxonomy" id="209136"/>
    <lineage>
        <taxon>Eukaryota</taxon>
        <taxon>Fungi</taxon>
        <taxon>Dikarya</taxon>
        <taxon>Ascomycota</taxon>
        <taxon>Pezizomycotina</taxon>
        <taxon>Lecanoromycetes</taxon>
        <taxon>OSLEUM clade</taxon>
        <taxon>Lecanoromycetidae</taxon>
        <taxon>Lecanorales</taxon>
        <taxon>Lecanorineae</taxon>
        <taxon>Stereocaulaceae</taxon>
        <taxon>Lepraria</taxon>
    </lineage>
</organism>
<reference evidence="2" key="1">
    <citation type="submission" date="2022-11" db="EMBL/GenBank/DDBJ databases">
        <title>Chromosomal genome sequence assembly and mating type (MAT) locus characterization of the leprose asexual lichenized fungus Lepraria neglecta (Nyl.) Erichsen.</title>
        <authorList>
            <person name="Allen J.L."/>
            <person name="Pfeffer B."/>
        </authorList>
    </citation>
    <scope>NUCLEOTIDE SEQUENCE</scope>
    <source>
        <strain evidence="2">Allen 5258</strain>
    </source>
</reference>
<accession>A0AAD9Z1S9</accession>
<sequence length="194" mass="22465">MLLKGQDVKKGQDFQLIQDLKGIQDPKLSQTIERTQDLKLIQAPERVEITIPQRATTQHRSMQAQIADHLPEVAEVKARLSRYWDPMAEYGPPSTTDSEKAYRRTRRLSGPFGDMPDAMLASRTPSPPRPKRAKVKGRQLRLDTQHHQQWVGGRGEHGGQWSPDFLRIQAIEARLVDRGRDRRYQEEWNQGIRR</sequence>
<keyword evidence="3" id="KW-1185">Reference proteome</keyword>
<name>A0AAD9Z1S9_9LECA</name>
<protein>
    <submittedName>
        <fullName evidence="2">Uncharacterized protein</fullName>
    </submittedName>
</protein>
<evidence type="ECO:0000313" key="2">
    <source>
        <dbReference type="EMBL" id="KAK3167858.1"/>
    </source>
</evidence>
<dbReference type="AlphaFoldDB" id="A0AAD9Z1S9"/>